<dbReference type="EMBL" id="JADBEL010000026">
    <property type="protein sequence ID" value="MBE1556432.1"/>
    <property type="molecule type" value="Genomic_DNA"/>
</dbReference>
<keyword evidence="2" id="KW-1185">Reference proteome</keyword>
<reference evidence="1" key="1">
    <citation type="submission" date="2020-10" db="EMBL/GenBank/DDBJ databases">
        <title>Genomic Encyclopedia of Type Strains, Phase IV (KMG-IV): sequencing the most valuable type-strain genomes for metagenomic binning, comparative biology and taxonomic classification.</title>
        <authorList>
            <person name="Goeker M."/>
        </authorList>
    </citation>
    <scope>NUCLEOTIDE SEQUENCE</scope>
    <source>
        <strain evidence="1">DSM 13886</strain>
    </source>
</reference>
<dbReference type="AlphaFoldDB" id="A0A927MNM1"/>
<dbReference type="RefSeq" id="WP_192600078.1">
    <property type="nucleotide sequence ID" value="NZ_JADBEL010000026.1"/>
</dbReference>
<dbReference type="Proteomes" id="UP000658225">
    <property type="component" value="Unassembled WGS sequence"/>
</dbReference>
<protein>
    <submittedName>
        <fullName evidence="1">Uncharacterized protein</fullName>
    </submittedName>
</protein>
<name>A0A927MNM1_9BACL</name>
<evidence type="ECO:0000313" key="2">
    <source>
        <dbReference type="Proteomes" id="UP000658225"/>
    </source>
</evidence>
<proteinExistence type="predicted"/>
<sequence length="257" mass="29376">MTTTTHTQYILYKPKKGITWDNYEINDFIVGLLEIIEKSNQYFLVIANILERYKNPDNDSSSQYVRNRDLEDIVIRYPEIKDNTEKTKELIQLLNSLYSMSSQSIGDIRGKVLEAIIYKYGPKNFAISADTVRCLEAIISYETENNILGINNSDFDFTYHDSNGITSSIPDYIECKATIDGSVQVGVPMSDLKPGKLKKWDYAKSIFESLKKNAGIEPNIYLACLNSHIADVQEHVNLEGYSCVTILNNKEIFRLIR</sequence>
<organism evidence="1 2">
    <name type="scientific">Sporosarcina limicola</name>
    <dbReference type="NCBI Taxonomy" id="34101"/>
    <lineage>
        <taxon>Bacteria</taxon>
        <taxon>Bacillati</taxon>
        <taxon>Bacillota</taxon>
        <taxon>Bacilli</taxon>
        <taxon>Bacillales</taxon>
        <taxon>Caryophanaceae</taxon>
        <taxon>Sporosarcina</taxon>
    </lineage>
</organism>
<evidence type="ECO:0000313" key="1">
    <source>
        <dbReference type="EMBL" id="MBE1556432.1"/>
    </source>
</evidence>
<gene>
    <name evidence="1" type="ORF">H4683_003557</name>
</gene>
<comment type="caution">
    <text evidence="1">The sequence shown here is derived from an EMBL/GenBank/DDBJ whole genome shotgun (WGS) entry which is preliminary data.</text>
</comment>
<accession>A0A927MNM1</accession>